<name>A0A0F9LA20_9ZZZZ</name>
<dbReference type="InterPro" id="IPR000257">
    <property type="entry name" value="Uroporphyrinogen_deCOase"/>
</dbReference>
<dbReference type="GO" id="GO:0006779">
    <property type="term" value="P:porphyrin-containing compound biosynthetic process"/>
    <property type="evidence" value="ECO:0007669"/>
    <property type="project" value="InterPro"/>
</dbReference>
<feature type="domain" description="Uroporphyrinogen decarboxylase (URO-D)" evidence="1">
    <location>
        <begin position="2"/>
        <end position="81"/>
    </location>
</feature>
<reference evidence="2" key="1">
    <citation type="journal article" date="2015" name="Nature">
        <title>Complex archaea that bridge the gap between prokaryotes and eukaryotes.</title>
        <authorList>
            <person name="Spang A."/>
            <person name="Saw J.H."/>
            <person name="Jorgensen S.L."/>
            <person name="Zaremba-Niedzwiedzka K."/>
            <person name="Martijn J."/>
            <person name="Lind A.E."/>
            <person name="van Eijk R."/>
            <person name="Schleper C."/>
            <person name="Guy L."/>
            <person name="Ettema T.J."/>
        </authorList>
    </citation>
    <scope>NUCLEOTIDE SEQUENCE</scope>
</reference>
<dbReference type="GO" id="GO:0004853">
    <property type="term" value="F:uroporphyrinogen decarboxylase activity"/>
    <property type="evidence" value="ECO:0007669"/>
    <property type="project" value="InterPro"/>
</dbReference>
<gene>
    <name evidence="2" type="ORF">LCGC14_1604960</name>
</gene>
<proteinExistence type="predicted"/>
<accession>A0A0F9LA20</accession>
<feature type="non-terminal residue" evidence="2">
    <location>
        <position position="1"/>
    </location>
</feature>
<dbReference type="AlphaFoldDB" id="A0A0F9LA20"/>
<protein>
    <recommendedName>
        <fullName evidence="1">Uroporphyrinogen decarboxylase (URO-D) domain-containing protein</fullName>
    </recommendedName>
</protein>
<dbReference type="InterPro" id="IPR038071">
    <property type="entry name" value="UROD/MetE-like_sf"/>
</dbReference>
<dbReference type="Gene3D" id="3.20.20.210">
    <property type="match status" value="1"/>
</dbReference>
<dbReference type="SUPFAM" id="SSF51726">
    <property type="entry name" value="UROD/MetE-like"/>
    <property type="match status" value="1"/>
</dbReference>
<organism evidence="2">
    <name type="scientific">marine sediment metagenome</name>
    <dbReference type="NCBI Taxonomy" id="412755"/>
    <lineage>
        <taxon>unclassified sequences</taxon>
        <taxon>metagenomes</taxon>
        <taxon>ecological metagenomes</taxon>
    </lineage>
</organism>
<dbReference type="Pfam" id="PF01208">
    <property type="entry name" value="URO-D"/>
    <property type="match status" value="1"/>
</dbReference>
<sequence>GARGITSEPFTNYKAIARRYENCFIAGEGDNRILMRNDPNEIRSMVASMVETGRMSGGYMMCIGNHIPFNVPPEAVKLYLDLSVELGHR</sequence>
<comment type="caution">
    <text evidence="2">The sequence shown here is derived from an EMBL/GenBank/DDBJ whole genome shotgun (WGS) entry which is preliminary data.</text>
</comment>
<evidence type="ECO:0000259" key="1">
    <source>
        <dbReference type="Pfam" id="PF01208"/>
    </source>
</evidence>
<evidence type="ECO:0000313" key="2">
    <source>
        <dbReference type="EMBL" id="KKM24455.1"/>
    </source>
</evidence>
<dbReference type="EMBL" id="LAZR01012921">
    <property type="protein sequence ID" value="KKM24455.1"/>
    <property type="molecule type" value="Genomic_DNA"/>
</dbReference>